<dbReference type="SUPFAM" id="SSF53474">
    <property type="entry name" value="alpha/beta-Hydrolases"/>
    <property type="match status" value="1"/>
</dbReference>
<dbReference type="InterPro" id="IPR029058">
    <property type="entry name" value="AB_hydrolase_fold"/>
</dbReference>
<proteinExistence type="predicted"/>
<gene>
    <name evidence="1" type="ORF">J2D75_11485</name>
</gene>
<dbReference type="Gene3D" id="3.40.50.1820">
    <property type="entry name" value="alpha/beta hydrolase"/>
    <property type="match status" value="1"/>
</dbReference>
<keyword evidence="2" id="KW-1185">Reference proteome</keyword>
<organism evidence="1 2">
    <name type="scientific">Acetobacter suratthaniensis</name>
    <dbReference type="NCBI Taxonomy" id="1502841"/>
    <lineage>
        <taxon>Bacteria</taxon>
        <taxon>Pseudomonadati</taxon>
        <taxon>Pseudomonadota</taxon>
        <taxon>Alphaproteobacteria</taxon>
        <taxon>Acetobacterales</taxon>
        <taxon>Acetobacteraceae</taxon>
        <taxon>Acetobacter</taxon>
    </lineage>
</organism>
<evidence type="ECO:0000313" key="2">
    <source>
        <dbReference type="Proteomes" id="UP000664399"/>
    </source>
</evidence>
<evidence type="ECO:0000313" key="1">
    <source>
        <dbReference type="EMBL" id="MBO1329092.1"/>
    </source>
</evidence>
<name>A0ABS3LP06_9PROT</name>
<dbReference type="InterPro" id="IPR010662">
    <property type="entry name" value="RBBP9/YdeN"/>
</dbReference>
<dbReference type="Proteomes" id="UP000664399">
    <property type="component" value="Unassembled WGS sequence"/>
</dbReference>
<protein>
    <submittedName>
        <fullName evidence="1">Alpha/beta hydrolase</fullName>
    </submittedName>
</protein>
<accession>A0ABS3LP06</accession>
<dbReference type="Pfam" id="PF06821">
    <property type="entry name" value="Ser_hydrolase"/>
    <property type="match status" value="1"/>
</dbReference>
<reference evidence="1 2" key="1">
    <citation type="submission" date="2021-03" db="EMBL/GenBank/DDBJ databases">
        <title>The complete genome sequence of Acetobacter suratthaniensis TBRC 1719.</title>
        <authorList>
            <person name="Charoenyingcharoen P."/>
            <person name="Yukphan P."/>
        </authorList>
    </citation>
    <scope>NUCLEOTIDE SEQUENCE [LARGE SCALE GENOMIC DNA]</scope>
    <source>
        <strain evidence="1 2">TBRC 1719</strain>
    </source>
</reference>
<dbReference type="GO" id="GO:0016787">
    <property type="term" value="F:hydrolase activity"/>
    <property type="evidence" value="ECO:0007669"/>
    <property type="project" value="UniProtKB-KW"/>
</dbReference>
<sequence>MILGSMPGEKRTHWYSDWGKKWRASETTYHSAPWVEALRPFQVLTVPGLDGSNPEHWQSRWEEELPRRGILCARVEQNNWRAPSYVHWAQALEHAVLNSHYPVLLAAHSLGAILSVRWSAANPRIARHIAGALLVAPADTERHEGEDKARVTEFTPLPRSQLPFPAIVAASGNDPWLSTERGRMLAQDWGATFVPTGQKGHMGNAARLGRWSSGLILLGQLAERCQWPRK</sequence>
<dbReference type="EMBL" id="JAFVMG010000014">
    <property type="protein sequence ID" value="MBO1329092.1"/>
    <property type="molecule type" value="Genomic_DNA"/>
</dbReference>
<comment type="caution">
    <text evidence="1">The sequence shown here is derived from an EMBL/GenBank/DDBJ whole genome shotgun (WGS) entry which is preliminary data.</text>
</comment>
<keyword evidence="1" id="KW-0378">Hydrolase</keyword>
<dbReference type="RefSeq" id="WP_207854959.1">
    <property type="nucleotide sequence ID" value="NZ_JAFVMG010000014.1"/>
</dbReference>